<gene>
    <name evidence="9" type="ORF">DY251_21175</name>
</gene>
<dbReference type="GO" id="GO:0005886">
    <property type="term" value="C:plasma membrane"/>
    <property type="evidence" value="ECO:0007669"/>
    <property type="project" value="UniProtKB-SubCell"/>
</dbReference>
<evidence type="ECO:0000313" key="9">
    <source>
        <dbReference type="EMBL" id="RFC63204.1"/>
    </source>
</evidence>
<evidence type="ECO:0000256" key="3">
    <source>
        <dbReference type="ARBA" id="ARBA00022475"/>
    </source>
</evidence>
<dbReference type="CDD" id="cd06261">
    <property type="entry name" value="TM_PBP2"/>
    <property type="match status" value="1"/>
</dbReference>
<dbReference type="GO" id="GO:0055085">
    <property type="term" value="P:transmembrane transport"/>
    <property type="evidence" value="ECO:0007669"/>
    <property type="project" value="InterPro"/>
</dbReference>
<dbReference type="Gene3D" id="1.10.3720.10">
    <property type="entry name" value="MetI-like"/>
    <property type="match status" value="1"/>
</dbReference>
<evidence type="ECO:0000259" key="8">
    <source>
        <dbReference type="PROSITE" id="PS50928"/>
    </source>
</evidence>
<dbReference type="Proteomes" id="UP000262379">
    <property type="component" value="Unassembled WGS sequence"/>
</dbReference>
<proteinExistence type="inferred from homology"/>
<evidence type="ECO:0000313" key="10">
    <source>
        <dbReference type="Proteomes" id="UP000262379"/>
    </source>
</evidence>
<feature type="domain" description="ABC transmembrane type-1" evidence="8">
    <location>
        <begin position="80"/>
        <end position="260"/>
    </location>
</feature>
<comment type="caution">
    <text evidence="9">The sequence shown here is derived from an EMBL/GenBank/DDBJ whole genome shotgun (WGS) entry which is preliminary data.</text>
</comment>
<dbReference type="PROSITE" id="PS50928">
    <property type="entry name" value="ABC_TM1"/>
    <property type="match status" value="1"/>
</dbReference>
<keyword evidence="6 7" id="KW-0472">Membrane</keyword>
<feature type="transmembrane region" description="Helical" evidence="7">
    <location>
        <begin position="211"/>
        <end position="231"/>
    </location>
</feature>
<evidence type="ECO:0000256" key="4">
    <source>
        <dbReference type="ARBA" id="ARBA00022692"/>
    </source>
</evidence>
<dbReference type="Pfam" id="PF00528">
    <property type="entry name" value="BPD_transp_1"/>
    <property type="match status" value="1"/>
</dbReference>
<evidence type="ECO:0000256" key="7">
    <source>
        <dbReference type="RuleBase" id="RU363032"/>
    </source>
</evidence>
<feature type="transmembrane region" description="Helical" evidence="7">
    <location>
        <begin position="237"/>
        <end position="260"/>
    </location>
</feature>
<dbReference type="RefSeq" id="WP_116625884.1">
    <property type="nucleotide sequence ID" value="NZ_QURN01000040.1"/>
</dbReference>
<dbReference type="PANTHER" id="PTHR30151:SF0">
    <property type="entry name" value="ABC TRANSPORTER PERMEASE PROTEIN MJ0413-RELATED"/>
    <property type="match status" value="1"/>
</dbReference>
<keyword evidence="4 7" id="KW-0812">Transmembrane</keyword>
<feature type="transmembrane region" description="Helical" evidence="7">
    <location>
        <begin position="118"/>
        <end position="140"/>
    </location>
</feature>
<sequence length="276" mass="30922">MRNISERKRQPASSAHEGAGSFFNMIWTHNPVAGPVIATIVFLIAWQAASLSMPVFLPGPIAAMRGGVELFQNGQLLPYVGVTWYRVLLGWGVGVLLGIPTGWMIAQSNIVKRLVDPYINFFRFIPPIIWVTIFLLWFGYNDVTRVLLVAYATFMICVIHGTVGIISIPNEKIRAAANLGVTGWELFRRVKIPAALPDAITGMRVAMTNSFMTIIAVEMLTASSGLGYLAWTSRLYFRLDFVFISIVILGLMGLVTDRIFRFLTLRYLRRYGVHFD</sequence>
<evidence type="ECO:0000256" key="6">
    <source>
        <dbReference type="ARBA" id="ARBA00023136"/>
    </source>
</evidence>
<keyword evidence="3" id="KW-1003">Cell membrane</keyword>
<dbReference type="AlphaFoldDB" id="A0A371X2D0"/>
<feature type="transmembrane region" description="Helical" evidence="7">
    <location>
        <begin position="84"/>
        <end position="106"/>
    </location>
</feature>
<reference evidence="10" key="1">
    <citation type="submission" date="2018-08" db="EMBL/GenBank/DDBJ databases">
        <authorList>
            <person name="Im W.T."/>
        </authorList>
    </citation>
    <scope>NUCLEOTIDE SEQUENCE [LARGE SCALE GENOMIC DNA]</scope>
    <source>
        <strain evidence="10">LA-28</strain>
    </source>
</reference>
<keyword evidence="2 7" id="KW-0813">Transport</keyword>
<dbReference type="SUPFAM" id="SSF161098">
    <property type="entry name" value="MetI-like"/>
    <property type="match status" value="1"/>
</dbReference>
<dbReference type="InterPro" id="IPR000515">
    <property type="entry name" value="MetI-like"/>
</dbReference>
<comment type="subcellular location">
    <subcellularLocation>
        <location evidence="1 7">Cell membrane</location>
        <topology evidence="1 7">Multi-pass membrane protein</topology>
    </subcellularLocation>
</comment>
<keyword evidence="10" id="KW-1185">Reference proteome</keyword>
<evidence type="ECO:0000256" key="2">
    <source>
        <dbReference type="ARBA" id="ARBA00022448"/>
    </source>
</evidence>
<dbReference type="InterPro" id="IPR035906">
    <property type="entry name" value="MetI-like_sf"/>
</dbReference>
<keyword evidence="5 7" id="KW-1133">Transmembrane helix</keyword>
<dbReference type="PANTHER" id="PTHR30151">
    <property type="entry name" value="ALKANE SULFONATE ABC TRANSPORTER-RELATED, MEMBRANE SUBUNIT"/>
    <property type="match status" value="1"/>
</dbReference>
<accession>A0A371X2D0</accession>
<evidence type="ECO:0000256" key="5">
    <source>
        <dbReference type="ARBA" id="ARBA00022989"/>
    </source>
</evidence>
<comment type="similarity">
    <text evidence="7">Belongs to the binding-protein-dependent transport system permease family.</text>
</comment>
<dbReference type="EMBL" id="QURN01000040">
    <property type="protein sequence ID" value="RFC63204.1"/>
    <property type="molecule type" value="Genomic_DNA"/>
</dbReference>
<feature type="transmembrane region" description="Helical" evidence="7">
    <location>
        <begin position="146"/>
        <end position="168"/>
    </location>
</feature>
<name>A0A371X2D0_9HYPH</name>
<organism evidence="9 10">
    <name type="scientific">Mesorhizobium denitrificans</name>
    <dbReference type="NCBI Taxonomy" id="2294114"/>
    <lineage>
        <taxon>Bacteria</taxon>
        <taxon>Pseudomonadati</taxon>
        <taxon>Pseudomonadota</taxon>
        <taxon>Alphaproteobacteria</taxon>
        <taxon>Hyphomicrobiales</taxon>
        <taxon>Phyllobacteriaceae</taxon>
        <taxon>Mesorhizobium</taxon>
    </lineage>
</organism>
<protein>
    <submittedName>
        <fullName evidence="9">ABC transporter permease</fullName>
    </submittedName>
</protein>
<feature type="transmembrane region" description="Helical" evidence="7">
    <location>
        <begin position="32"/>
        <end position="49"/>
    </location>
</feature>
<evidence type="ECO:0000256" key="1">
    <source>
        <dbReference type="ARBA" id="ARBA00004651"/>
    </source>
</evidence>